<evidence type="ECO:0000313" key="2">
    <source>
        <dbReference type="EMBL" id="KNY28277.1"/>
    </source>
</evidence>
<dbReference type="InterPro" id="IPR049516">
    <property type="entry name" value="FAD-depend_C"/>
</dbReference>
<dbReference type="RefSeq" id="WP_036938412.1">
    <property type="nucleotide sequence ID" value="NZ_JQKC01000007.1"/>
</dbReference>
<organism evidence="2 3">
    <name type="scientific">Pseudobacteroides cellulosolvens ATCC 35603 = DSM 2933</name>
    <dbReference type="NCBI Taxonomy" id="398512"/>
    <lineage>
        <taxon>Bacteria</taxon>
        <taxon>Bacillati</taxon>
        <taxon>Bacillota</taxon>
        <taxon>Clostridia</taxon>
        <taxon>Eubacteriales</taxon>
        <taxon>Oscillospiraceae</taxon>
        <taxon>Pseudobacteroides</taxon>
    </lineage>
</organism>
<protein>
    <recommendedName>
        <fullName evidence="1">FAD-dependent protein C-terminal domain-containing protein</fullName>
    </recommendedName>
</protein>
<accession>A0A0L6JSA0</accession>
<dbReference type="Pfam" id="PF21688">
    <property type="entry name" value="FAD-depend_C"/>
    <property type="match status" value="1"/>
</dbReference>
<dbReference type="STRING" id="398512.Bccel_3551"/>
<dbReference type="Gene3D" id="3.30.70.2700">
    <property type="match status" value="1"/>
</dbReference>
<dbReference type="PATRIC" id="fig|398512.5.peg.3719"/>
<dbReference type="Gene3D" id="3.50.50.60">
    <property type="entry name" value="FAD/NAD(P)-binding domain"/>
    <property type="match status" value="2"/>
</dbReference>
<evidence type="ECO:0000259" key="1">
    <source>
        <dbReference type="Pfam" id="PF21688"/>
    </source>
</evidence>
<dbReference type="SUPFAM" id="SSF51905">
    <property type="entry name" value="FAD/NAD(P)-binding domain"/>
    <property type="match status" value="1"/>
</dbReference>
<dbReference type="PANTHER" id="PTHR42842:SF3">
    <property type="entry name" value="FAD_NAD(P)-BINDING OXIDOREDUCTASE FAMILY PROTEIN"/>
    <property type="match status" value="1"/>
</dbReference>
<comment type="caution">
    <text evidence="2">The sequence shown here is derived from an EMBL/GenBank/DDBJ whole genome shotgun (WGS) entry which is preliminary data.</text>
</comment>
<dbReference type="AlphaFoldDB" id="A0A0L6JSA0"/>
<gene>
    <name evidence="2" type="ORF">Bccel_3551</name>
</gene>
<name>A0A0L6JSA0_9FIRM</name>
<dbReference type="OrthoDB" id="9772594at2"/>
<evidence type="ECO:0000313" key="3">
    <source>
        <dbReference type="Proteomes" id="UP000036923"/>
    </source>
</evidence>
<dbReference type="PIRSF" id="PIRSF038984">
    <property type="entry name" value="FAD_binding_protein"/>
    <property type="match status" value="1"/>
</dbReference>
<feature type="domain" description="FAD-dependent protein C-terminal" evidence="1">
    <location>
        <begin position="279"/>
        <end position="474"/>
    </location>
</feature>
<dbReference type="InterPro" id="IPR036188">
    <property type="entry name" value="FAD/NAD-bd_sf"/>
</dbReference>
<dbReference type="PANTHER" id="PTHR42842">
    <property type="entry name" value="FAD/NAD(P)-BINDING OXIDOREDUCTASE"/>
    <property type="match status" value="1"/>
</dbReference>
<dbReference type="EMBL" id="LGTC01000001">
    <property type="protein sequence ID" value="KNY28277.1"/>
    <property type="molecule type" value="Genomic_DNA"/>
</dbReference>
<dbReference type="eggNOG" id="COG2509">
    <property type="taxonomic scope" value="Bacteria"/>
</dbReference>
<dbReference type="InterPro" id="IPR028348">
    <property type="entry name" value="FAD-binding_protein"/>
</dbReference>
<sequence>MKLIINNIRTSVEDDIEFIKHQAAKKLKLGTNDIKGFKIIKESVDARRKPSITLVYTVLVETYSKIKLSYSNDITELDETPSPPLLQGNIQLNKKPVIVGFGPAGMFAALVLAQNGFKPIVIERGESIEKRTELVNLFWKENKLSTETNVQFGEGGAGTFSDGKLTTRINDRRCNKVLEEFYNNGAHEEILYKNKPHIGTDVLKDVVKNIRKRIEELGGMVLFSSKLTDIEFKGTSIQGIKYNSNNIIDTNILVLSIGHSARDTFQMLLDKNIQFLQKPFSIGVRIEHPQEVINMAQFGKANVIPKLGPADYQIFHKIGNRTVYSFCMCPGGIVVASASELESIVTNGMSEYKRDRDNANSALVVSVEPSDFEDSHPLAGMHFQRKWEKLAYETAGRNYSAPVQLLGDFIKGCASKGYGSVKPSYTGNTTLSDINSCLPEFVTTPMKESISVFDKKINGFGMADAILTGVETRTSSPVRIPRSDTLEAIGFTGLYPAGEGAGYAGGIVSAAVDGIRIAEEIISKYKPHY</sequence>
<proteinExistence type="predicted"/>
<keyword evidence="3" id="KW-1185">Reference proteome</keyword>
<dbReference type="Proteomes" id="UP000036923">
    <property type="component" value="Unassembled WGS sequence"/>
</dbReference>
<reference evidence="3" key="1">
    <citation type="submission" date="2015-07" db="EMBL/GenBank/DDBJ databases">
        <title>Near-Complete Genome Sequence of the Cellulolytic Bacterium Bacteroides (Pseudobacteroides) cellulosolvens ATCC 35603.</title>
        <authorList>
            <person name="Dassa B."/>
            <person name="Utturkar S.M."/>
            <person name="Klingeman D.M."/>
            <person name="Hurt R.A."/>
            <person name="Keller M."/>
            <person name="Xu J."/>
            <person name="Reddy Y.H.K."/>
            <person name="Borovok I."/>
            <person name="Grinberg I.R."/>
            <person name="Lamed R."/>
            <person name="Zhivin O."/>
            <person name="Bayer E.A."/>
            <person name="Brown S.D."/>
        </authorList>
    </citation>
    <scope>NUCLEOTIDE SEQUENCE [LARGE SCALE GENOMIC DNA]</scope>
    <source>
        <strain evidence="3">DSM 2933</strain>
    </source>
</reference>